<keyword evidence="10 13" id="KW-0521">NADP</keyword>
<dbReference type="InterPro" id="IPR002734">
    <property type="entry name" value="RibDG_C"/>
</dbReference>
<proteinExistence type="inferred from homology"/>
<dbReference type="InterPro" id="IPR024072">
    <property type="entry name" value="DHFR-like_dom_sf"/>
</dbReference>
<comment type="function">
    <text evidence="1 13">Converts 2,5-diamino-6-(ribosylamino)-4(3h)-pyrimidinone 5'-phosphate into 5-amino-6-(ribosylamino)-2,4(1h,3h)-pyrimidinedione 5'-phosphate.</text>
</comment>
<evidence type="ECO:0000256" key="5">
    <source>
        <dbReference type="ARBA" id="ARBA00007417"/>
    </source>
</evidence>
<comment type="catalytic activity">
    <reaction evidence="13">
        <text>5-amino-6-(5-phospho-D-ribitylamino)uracil + NADP(+) = 5-amino-6-(5-phospho-D-ribosylamino)uracil + NADPH + H(+)</text>
        <dbReference type="Rhea" id="RHEA:17845"/>
        <dbReference type="ChEBI" id="CHEBI:15378"/>
        <dbReference type="ChEBI" id="CHEBI:57783"/>
        <dbReference type="ChEBI" id="CHEBI:58349"/>
        <dbReference type="ChEBI" id="CHEBI:58421"/>
        <dbReference type="ChEBI" id="CHEBI:58453"/>
        <dbReference type="EC" id="1.1.1.193"/>
    </reaction>
</comment>
<keyword evidence="7 13" id="KW-0479">Metal-binding</keyword>
<evidence type="ECO:0000256" key="2">
    <source>
        <dbReference type="ARBA" id="ARBA00004882"/>
    </source>
</evidence>
<dbReference type="EMBL" id="CP021694">
    <property type="protein sequence ID" value="ARX36144.1"/>
    <property type="molecule type" value="Genomic_DNA"/>
</dbReference>
<comment type="similarity">
    <text evidence="4 13">In the N-terminal section; belongs to the cytidine and deoxycytidylate deaminase family.</text>
</comment>
<feature type="binding site" evidence="16">
    <location>
        <position position="65"/>
    </location>
    <ligand>
        <name>Zn(2+)</name>
        <dbReference type="ChEBI" id="CHEBI:29105"/>
        <note>catalytic</note>
    </ligand>
</feature>
<evidence type="ECO:0000256" key="9">
    <source>
        <dbReference type="ARBA" id="ARBA00022833"/>
    </source>
</evidence>
<feature type="binding site" evidence="15">
    <location>
        <position position="215"/>
    </location>
    <ligand>
        <name>NADP(+)</name>
        <dbReference type="ChEBI" id="CHEBI:58349"/>
    </ligand>
</feature>
<reference evidence="18 19" key="1">
    <citation type="submission" date="2017-05" db="EMBL/GenBank/DDBJ databases">
        <title>Whole genome sequencing of Proteus mirabilis AR_0155.</title>
        <authorList>
            <person name="Conlan S."/>
            <person name="Thomas P.J."/>
            <person name="Mullikin J."/>
            <person name="Frank K.M."/>
            <person name="Segre J.A."/>
        </authorList>
    </citation>
    <scope>NUCLEOTIDE SEQUENCE [LARGE SCALE GENOMIC DNA]</scope>
    <source>
        <strain evidence="18 19">AR_0155</strain>
    </source>
</reference>
<sequence>MMTINNSNNPTGNEPANDETYMRRAIELAALGRFTTSPNPNVGCVIVKEGKIIGEGYHHHAGGPHAEVNALNMAGENAKGATVYVTLEPCSHFGKTPPCADALINAGVKRVVAAMQDPNPQVAGRGLHKLVAAGIDVSHGVLMQEAEKLNIGFFKRMRTGFPYIQLKLAASLDGKTALASGESQWITSNASRQDVQNFRAQASAILTTSATVLADDPAMNVRWEALSDEIKAIYPLESLRQPIRIIIDSQNRVTPDYKITQLAGECLLARTHSQQEDWQGDVSEILLPTNGKNSSVDLVLLMMQLGKRNINSVWVESGAHFAGALLELGLVDELIIYIAPKILGNDARGLLSISPLSSLSEAPEFTIDSLQQIGPDIRVCLKPRY</sequence>
<evidence type="ECO:0000313" key="18">
    <source>
        <dbReference type="EMBL" id="ARX36144.1"/>
    </source>
</evidence>
<keyword evidence="12" id="KW-0511">Multifunctional enzyme</keyword>
<comment type="cofactor">
    <cofactor evidence="13 16">
        <name>Zn(2+)</name>
        <dbReference type="ChEBI" id="CHEBI:29105"/>
    </cofactor>
    <text evidence="13 16">Binds 1 zinc ion.</text>
</comment>
<dbReference type="CDD" id="cd01284">
    <property type="entry name" value="Riboflavin_deaminase-reductase"/>
    <property type="match status" value="1"/>
</dbReference>
<dbReference type="GO" id="GO:0008270">
    <property type="term" value="F:zinc ion binding"/>
    <property type="evidence" value="ECO:0007669"/>
    <property type="project" value="InterPro"/>
</dbReference>
<dbReference type="GO" id="GO:0008703">
    <property type="term" value="F:5-amino-6-(5-phosphoribosylamino)uracil reductase activity"/>
    <property type="evidence" value="ECO:0007669"/>
    <property type="project" value="UniProtKB-EC"/>
</dbReference>
<evidence type="ECO:0000259" key="17">
    <source>
        <dbReference type="PROSITE" id="PS51747"/>
    </source>
</evidence>
<dbReference type="Gene3D" id="3.40.430.10">
    <property type="entry name" value="Dihydrofolate Reductase, subunit A"/>
    <property type="match status" value="1"/>
</dbReference>
<dbReference type="PIRSF" id="PIRSF006769">
    <property type="entry name" value="RibD"/>
    <property type="match status" value="1"/>
</dbReference>
<evidence type="ECO:0000256" key="15">
    <source>
        <dbReference type="PIRSR" id="PIRSR006769-2"/>
    </source>
</evidence>
<feature type="binding site" evidence="16">
    <location>
        <position position="99"/>
    </location>
    <ligand>
        <name>Zn(2+)</name>
        <dbReference type="ChEBI" id="CHEBI:29105"/>
        <note>catalytic</note>
    </ligand>
</feature>
<evidence type="ECO:0000256" key="8">
    <source>
        <dbReference type="ARBA" id="ARBA00022801"/>
    </source>
</evidence>
<evidence type="ECO:0000256" key="13">
    <source>
        <dbReference type="PIRNR" id="PIRNR006769"/>
    </source>
</evidence>
<keyword evidence="6 13" id="KW-0686">Riboflavin biosynthesis</keyword>
<organism evidence="18 19">
    <name type="scientific">Proteus mirabilis</name>
    <dbReference type="NCBI Taxonomy" id="584"/>
    <lineage>
        <taxon>Bacteria</taxon>
        <taxon>Pseudomonadati</taxon>
        <taxon>Pseudomonadota</taxon>
        <taxon>Gammaproteobacteria</taxon>
        <taxon>Enterobacterales</taxon>
        <taxon>Morganellaceae</taxon>
        <taxon>Proteus</taxon>
    </lineage>
</organism>
<comment type="pathway">
    <text evidence="3 13">Cofactor biosynthesis; riboflavin biosynthesis; 5-amino-6-(D-ribitylamino)uracil from GTP: step 3/4.</text>
</comment>
<dbReference type="RefSeq" id="WP_063215557.1">
    <property type="nucleotide sequence ID" value="NZ_BGKS01000009.1"/>
</dbReference>
<comment type="similarity">
    <text evidence="5 13">In the C-terminal section; belongs to the HTP reductase family.</text>
</comment>
<comment type="catalytic activity">
    <reaction evidence="13">
        <text>2,5-diamino-6-hydroxy-4-(5-phosphoribosylamino)-pyrimidine + H2O + H(+) = 5-amino-6-(5-phospho-D-ribosylamino)uracil + NH4(+)</text>
        <dbReference type="Rhea" id="RHEA:21868"/>
        <dbReference type="ChEBI" id="CHEBI:15377"/>
        <dbReference type="ChEBI" id="CHEBI:15378"/>
        <dbReference type="ChEBI" id="CHEBI:28938"/>
        <dbReference type="ChEBI" id="CHEBI:58453"/>
        <dbReference type="ChEBI" id="CHEBI:58614"/>
        <dbReference type="EC" id="3.5.4.26"/>
    </reaction>
</comment>
<feature type="active site" description="Proton donor" evidence="14">
    <location>
        <position position="67"/>
    </location>
</feature>
<dbReference type="InterPro" id="IPR002125">
    <property type="entry name" value="CMP_dCMP_dom"/>
</dbReference>
<evidence type="ECO:0000256" key="7">
    <source>
        <dbReference type="ARBA" id="ARBA00022723"/>
    </source>
</evidence>
<keyword evidence="8 13" id="KW-0378">Hydrolase</keyword>
<evidence type="ECO:0000256" key="12">
    <source>
        <dbReference type="ARBA" id="ARBA00023268"/>
    </source>
</evidence>
<evidence type="ECO:0000256" key="16">
    <source>
        <dbReference type="PIRSR" id="PIRSR006769-3"/>
    </source>
</evidence>
<keyword evidence="9 13" id="KW-0862">Zinc</keyword>
<dbReference type="PANTHER" id="PTHR38011">
    <property type="entry name" value="DIHYDROFOLATE REDUCTASE FAMILY PROTEIN (AFU_ORTHOLOGUE AFUA_8G06820)"/>
    <property type="match status" value="1"/>
</dbReference>
<dbReference type="SUPFAM" id="SSF53597">
    <property type="entry name" value="Dihydrofolate reductase-like"/>
    <property type="match status" value="1"/>
</dbReference>
<dbReference type="SUPFAM" id="SSF53927">
    <property type="entry name" value="Cytidine deaminase-like"/>
    <property type="match status" value="1"/>
</dbReference>
<evidence type="ECO:0000256" key="3">
    <source>
        <dbReference type="ARBA" id="ARBA00004910"/>
    </source>
</evidence>
<dbReference type="PROSITE" id="PS51747">
    <property type="entry name" value="CYT_DCMP_DEAMINASES_2"/>
    <property type="match status" value="1"/>
</dbReference>
<keyword evidence="11 13" id="KW-0560">Oxidoreductase</keyword>
<dbReference type="InterPro" id="IPR004794">
    <property type="entry name" value="Eubact_RibD"/>
</dbReference>
<dbReference type="AlphaFoldDB" id="A0AAJ0Y8J6"/>
<dbReference type="NCBIfam" id="NF008052">
    <property type="entry name" value="PRK10786.1"/>
    <property type="match status" value="1"/>
</dbReference>
<dbReference type="FunFam" id="3.40.140.10:FF:000025">
    <property type="entry name" value="Riboflavin biosynthesis protein RibD"/>
    <property type="match status" value="1"/>
</dbReference>
<evidence type="ECO:0000256" key="1">
    <source>
        <dbReference type="ARBA" id="ARBA00002151"/>
    </source>
</evidence>
<feature type="domain" description="CMP/dCMP-type deaminase" evidence="17">
    <location>
        <begin position="16"/>
        <end position="138"/>
    </location>
</feature>
<feature type="binding site" evidence="16">
    <location>
        <position position="90"/>
    </location>
    <ligand>
        <name>Zn(2+)</name>
        <dbReference type="ChEBI" id="CHEBI:29105"/>
        <note>catalytic</note>
    </ligand>
</feature>
<dbReference type="Pfam" id="PF01872">
    <property type="entry name" value="RibD_C"/>
    <property type="match status" value="1"/>
</dbReference>
<evidence type="ECO:0000256" key="11">
    <source>
        <dbReference type="ARBA" id="ARBA00023002"/>
    </source>
</evidence>
<protein>
    <recommendedName>
        <fullName evidence="13">Riboflavin biosynthesis protein RibD</fullName>
    </recommendedName>
    <domain>
        <recommendedName>
            <fullName evidence="13">Diaminohydroxyphosphoribosylaminopyrimidine deaminase</fullName>
            <shortName evidence="13">DRAP deaminase</shortName>
            <ecNumber evidence="13">3.5.4.26</ecNumber>
        </recommendedName>
        <alternativeName>
            <fullName evidence="13">Riboflavin-specific deaminase</fullName>
        </alternativeName>
    </domain>
    <domain>
        <recommendedName>
            <fullName evidence="13">5-amino-6-(5-phosphoribosylamino)uracil reductase</fullName>
            <ecNumber evidence="13">1.1.1.193</ecNumber>
        </recommendedName>
        <alternativeName>
            <fullName evidence="13">HTP reductase</fullName>
        </alternativeName>
    </domain>
</protein>
<comment type="pathway">
    <text evidence="2 13">Cofactor biosynthesis; riboflavin biosynthesis; 5-amino-6-(D-ribitylamino)uracil from GTP: step 2/4.</text>
</comment>
<dbReference type="PROSITE" id="PS00903">
    <property type="entry name" value="CYT_DCMP_DEAMINASES_1"/>
    <property type="match status" value="1"/>
</dbReference>
<feature type="binding site" evidence="15">
    <location>
        <position position="169"/>
    </location>
    <ligand>
        <name>NADP(+)</name>
        <dbReference type="ChEBI" id="CHEBI:58349"/>
    </ligand>
</feature>
<dbReference type="Pfam" id="PF00383">
    <property type="entry name" value="dCMP_cyt_deam_1"/>
    <property type="match status" value="1"/>
</dbReference>
<feature type="binding site" evidence="15">
    <location>
        <position position="316"/>
    </location>
    <ligand>
        <name>substrate</name>
    </ligand>
</feature>
<dbReference type="PANTHER" id="PTHR38011:SF7">
    <property type="entry name" value="2,5-DIAMINO-6-RIBOSYLAMINO-4(3H)-PYRIMIDINONE 5'-PHOSPHATE REDUCTASE"/>
    <property type="match status" value="1"/>
</dbReference>
<feature type="binding site" evidence="15">
    <location>
        <position position="211"/>
    </location>
    <ligand>
        <name>NADP(+)</name>
        <dbReference type="ChEBI" id="CHEBI:58349"/>
    </ligand>
</feature>
<evidence type="ECO:0000256" key="10">
    <source>
        <dbReference type="ARBA" id="ARBA00022857"/>
    </source>
</evidence>
<dbReference type="GO" id="GO:0009231">
    <property type="term" value="P:riboflavin biosynthetic process"/>
    <property type="evidence" value="ECO:0007669"/>
    <property type="project" value="UniProtKB-KW"/>
</dbReference>
<dbReference type="NCBIfam" id="TIGR00227">
    <property type="entry name" value="ribD_Cterm"/>
    <property type="match status" value="1"/>
</dbReference>
<feature type="binding site" evidence="15">
    <location>
        <position position="199"/>
    </location>
    <ligand>
        <name>NADP(+)</name>
        <dbReference type="ChEBI" id="CHEBI:58349"/>
    </ligand>
</feature>
<gene>
    <name evidence="18" type="ORF">AM402_19065</name>
</gene>
<dbReference type="Proteomes" id="UP000195540">
    <property type="component" value="Chromosome"/>
</dbReference>
<dbReference type="InterPro" id="IPR050765">
    <property type="entry name" value="Riboflavin_Biosynth_HTPR"/>
</dbReference>
<evidence type="ECO:0000313" key="19">
    <source>
        <dbReference type="Proteomes" id="UP000195540"/>
    </source>
</evidence>
<dbReference type="Gene3D" id="3.40.140.10">
    <property type="entry name" value="Cytidine Deaminase, domain 2"/>
    <property type="match status" value="1"/>
</dbReference>
<dbReference type="GO" id="GO:0008835">
    <property type="term" value="F:diaminohydroxyphosphoribosylaminopyrimidine deaminase activity"/>
    <property type="evidence" value="ECO:0007669"/>
    <property type="project" value="UniProtKB-EC"/>
</dbReference>
<dbReference type="InterPro" id="IPR011549">
    <property type="entry name" value="RibD_C"/>
</dbReference>
<feature type="binding site" evidence="15">
    <location>
        <begin position="318"/>
        <end position="324"/>
    </location>
    <ligand>
        <name>NADP(+)</name>
        <dbReference type="ChEBI" id="CHEBI:58349"/>
    </ligand>
</feature>
<dbReference type="EC" id="3.5.4.26" evidence="13"/>
<feature type="binding site" evidence="15">
    <location>
        <position position="183"/>
    </location>
    <ligand>
        <name>substrate</name>
    </ligand>
</feature>
<evidence type="ECO:0000256" key="4">
    <source>
        <dbReference type="ARBA" id="ARBA00005259"/>
    </source>
</evidence>
<dbReference type="GO" id="GO:0050661">
    <property type="term" value="F:NADP binding"/>
    <property type="evidence" value="ECO:0007669"/>
    <property type="project" value="InterPro"/>
</dbReference>
<evidence type="ECO:0000256" key="14">
    <source>
        <dbReference type="PIRSR" id="PIRSR006769-1"/>
    </source>
</evidence>
<evidence type="ECO:0000256" key="6">
    <source>
        <dbReference type="ARBA" id="ARBA00022619"/>
    </source>
</evidence>
<dbReference type="EC" id="1.1.1.193" evidence="13"/>
<feature type="binding site" evidence="15">
    <location>
        <position position="222"/>
    </location>
    <ligand>
        <name>substrate</name>
    </ligand>
</feature>
<dbReference type="InterPro" id="IPR016192">
    <property type="entry name" value="APOBEC/CMP_deaminase_Zn-bd"/>
</dbReference>
<dbReference type="NCBIfam" id="TIGR00326">
    <property type="entry name" value="eubact_ribD"/>
    <property type="match status" value="1"/>
</dbReference>
<name>A0AAJ0Y8J6_PROMI</name>
<feature type="binding site" evidence="15">
    <location>
        <position position="185"/>
    </location>
    <ligand>
        <name>NADP(+)</name>
        <dbReference type="ChEBI" id="CHEBI:58349"/>
    </ligand>
</feature>
<feature type="binding site" evidence="15">
    <location>
        <position position="249"/>
    </location>
    <ligand>
        <name>NADP(+)</name>
        <dbReference type="ChEBI" id="CHEBI:58349"/>
    </ligand>
</feature>
<accession>A0AAJ0Y8J6</accession>
<dbReference type="InterPro" id="IPR016193">
    <property type="entry name" value="Cytidine_deaminase-like"/>
</dbReference>